<comment type="caution">
    <text evidence="1">The sequence shown here is derived from an EMBL/GenBank/DDBJ whole genome shotgun (WGS) entry which is preliminary data.</text>
</comment>
<reference evidence="1 3" key="1">
    <citation type="submission" date="2018-12" db="EMBL/GenBank/DDBJ databases">
        <title>Venturia inaequalis Genome Resource.</title>
        <authorList>
            <person name="Lichtner F.J."/>
        </authorList>
    </citation>
    <scope>NUCLEOTIDE SEQUENCE [LARGE SCALE GENOMIC DNA]</scope>
    <source>
        <strain evidence="1 3">120213</strain>
        <strain evidence="2 4">DMI_063113</strain>
    </source>
</reference>
<evidence type="ECO:0008006" key="5">
    <source>
        <dbReference type="Google" id="ProtNLM"/>
    </source>
</evidence>
<gene>
    <name evidence="2" type="ORF">EG327_004876</name>
    <name evidence="1" type="ORF">EG328_008737</name>
</gene>
<dbReference type="Proteomes" id="UP000490939">
    <property type="component" value="Unassembled WGS sequence"/>
</dbReference>
<dbReference type="EMBL" id="WNWR01000287">
    <property type="protein sequence ID" value="KAE9984850.1"/>
    <property type="molecule type" value="Genomic_DNA"/>
</dbReference>
<keyword evidence="4" id="KW-1185">Reference proteome</keyword>
<evidence type="ECO:0000313" key="3">
    <source>
        <dbReference type="Proteomes" id="UP000447873"/>
    </source>
</evidence>
<evidence type="ECO:0000313" key="4">
    <source>
        <dbReference type="Proteomes" id="UP000490939"/>
    </source>
</evidence>
<evidence type="ECO:0000313" key="1">
    <source>
        <dbReference type="EMBL" id="KAE9984438.1"/>
    </source>
</evidence>
<dbReference type="Proteomes" id="UP000447873">
    <property type="component" value="Unassembled WGS sequence"/>
</dbReference>
<protein>
    <recommendedName>
        <fullName evidence="5">F-box domain-containing protein</fullName>
    </recommendedName>
</protein>
<sequence length="388" mass="43446">MSCLFDSRMRSQTPSYTTFNLNGKRPSQGPNPFAKRFMDMMNSGSDEEAKVARLTTKSEMIDGSVSSEQKPVKGCFLTDVPAELRIRIMEYLLLDQPKLLATIHHYHQESAAKMLTRTVSPPTRTHHPLHVTCKTLHHEFNKIQLEQATHVFHQPPARDGIQDPHWFKATATHPIRHIKVIVEYNDDHLTALQVIELINTASTLLHPSYRSTFPEAQNIDFVHVFRDSLHKSTTGITPHPTTNNQKQAPFTTSSRFDFWMKTERAPADVMPGPDTVGEGILSVNNLHALPVLFPHMGRFDVDWTVTHTSALGRLRFQARNVARVVSEAMKGFVGVDGGRRGGRGVMGGGVEEGEGGEGRKRATLQLRSINSDYGGTTQDLDFDTDRSM</sequence>
<accession>A0A8H3VC69</accession>
<evidence type="ECO:0000313" key="2">
    <source>
        <dbReference type="EMBL" id="KAE9984850.1"/>
    </source>
</evidence>
<organism evidence="1 3">
    <name type="scientific">Venturia inaequalis</name>
    <name type="common">Apple scab fungus</name>
    <dbReference type="NCBI Taxonomy" id="5025"/>
    <lineage>
        <taxon>Eukaryota</taxon>
        <taxon>Fungi</taxon>
        <taxon>Dikarya</taxon>
        <taxon>Ascomycota</taxon>
        <taxon>Pezizomycotina</taxon>
        <taxon>Dothideomycetes</taxon>
        <taxon>Pleosporomycetidae</taxon>
        <taxon>Venturiales</taxon>
        <taxon>Venturiaceae</taxon>
        <taxon>Venturia</taxon>
    </lineage>
</organism>
<dbReference type="AlphaFoldDB" id="A0A8H3VC69"/>
<proteinExistence type="predicted"/>
<dbReference type="EMBL" id="WNWS01000050">
    <property type="protein sequence ID" value="KAE9984438.1"/>
    <property type="molecule type" value="Genomic_DNA"/>
</dbReference>
<name>A0A8H3VC69_VENIN</name>